<dbReference type="PANTHER" id="PTHR11328">
    <property type="entry name" value="MAJOR FACILITATOR SUPERFAMILY DOMAIN-CONTAINING PROTEIN"/>
    <property type="match status" value="1"/>
</dbReference>
<accession>A0A9Q8YFN5</accession>
<keyword evidence="2" id="KW-0472">Membrane</keyword>
<geneLocation type="plasmid" evidence="3 4">
    <name>pB</name>
</geneLocation>
<name>A0A9Q8YFN5_ENSAD</name>
<protein>
    <submittedName>
        <fullName evidence="3">MFS transporter</fullName>
    </submittedName>
</protein>
<feature type="transmembrane region" description="Helical" evidence="2">
    <location>
        <begin position="20"/>
        <end position="42"/>
    </location>
</feature>
<dbReference type="InterPro" id="IPR039672">
    <property type="entry name" value="MFS_2"/>
</dbReference>
<evidence type="ECO:0000256" key="1">
    <source>
        <dbReference type="ARBA" id="ARBA00009617"/>
    </source>
</evidence>
<feature type="transmembrane region" description="Helical" evidence="2">
    <location>
        <begin position="409"/>
        <end position="428"/>
    </location>
</feature>
<evidence type="ECO:0000313" key="3">
    <source>
        <dbReference type="EMBL" id="USJ27843.1"/>
    </source>
</evidence>
<proteinExistence type="inferred from homology"/>
<sequence>MWKVSSRRASRSHPSTLILYALPAFPLAALALPLFVIVPTFYSEVMGLPVAAVGGALFAIRLLDAASDPIFGWLADRWNGVGGRRRGFFLASIPLTAVAAFMLFWPPQTIGLGYLLIWGGLLSLGFTWSSLPYTAWGAELSTDYAERTRVAAFREGATLIGTLSAISLPFAFGTAGANNADGLKAVAVLVAVLLPLTGLMAFVFVPEPVNRSTREFGLMQSLVFMSKNRPFLRLIAAFLLNGFANAIPATLFLYFVSGRLGAAEWRGPFLLLYFACAVLGVPLAVKAARRWSKHKAWSGAMLVTCSIFAVSGFLGDGDLVAFGAICVCTGLLLAFDLVLPPSMQADVIDNDTAVSGSQRSGMYFAAWALATKLSLATAVGVTFPMLSLIGFDPAQDRSSPDALNGLSLLYAWAPIVPKLAAIGLMWGFPIDRVAQRELIGRT</sequence>
<evidence type="ECO:0000313" key="4">
    <source>
        <dbReference type="Proteomes" id="UP001055460"/>
    </source>
</evidence>
<feature type="transmembrane region" description="Helical" evidence="2">
    <location>
        <begin position="87"/>
        <end position="105"/>
    </location>
</feature>
<feature type="transmembrane region" description="Helical" evidence="2">
    <location>
        <begin position="320"/>
        <end position="339"/>
    </location>
</feature>
<dbReference type="GO" id="GO:0008643">
    <property type="term" value="P:carbohydrate transport"/>
    <property type="evidence" value="ECO:0007669"/>
    <property type="project" value="InterPro"/>
</dbReference>
<organism evidence="3 4">
    <name type="scientific">Ensifer adhaerens</name>
    <name type="common">Sinorhizobium morelense</name>
    <dbReference type="NCBI Taxonomy" id="106592"/>
    <lineage>
        <taxon>Bacteria</taxon>
        <taxon>Pseudomonadati</taxon>
        <taxon>Pseudomonadota</taxon>
        <taxon>Alphaproteobacteria</taxon>
        <taxon>Hyphomicrobiales</taxon>
        <taxon>Rhizobiaceae</taxon>
        <taxon>Sinorhizobium/Ensifer group</taxon>
        <taxon>Ensifer</taxon>
    </lineage>
</organism>
<feature type="transmembrane region" description="Helical" evidence="2">
    <location>
        <begin position="48"/>
        <end position="66"/>
    </location>
</feature>
<dbReference type="RefSeq" id="WP_113080183.1">
    <property type="nucleotide sequence ID" value="NZ_CP098809.1"/>
</dbReference>
<reference evidence="3" key="1">
    <citation type="submission" date="2022-06" db="EMBL/GenBank/DDBJ databases">
        <title>Physiological and biochemical characterization and genomic elucidation of a strain of the genus Ensifer adhaerens M8 that combines arsenic oxidation and chromium reduction.</title>
        <authorList>
            <person name="Li X."/>
            <person name="Yu c."/>
        </authorList>
    </citation>
    <scope>NUCLEOTIDE SEQUENCE</scope>
    <source>
        <strain evidence="3">M8</strain>
        <plasmid evidence="3">pB</plasmid>
    </source>
</reference>
<dbReference type="AlphaFoldDB" id="A0A9Q8YFN5"/>
<feature type="transmembrane region" description="Helical" evidence="2">
    <location>
        <begin position="297"/>
        <end position="314"/>
    </location>
</feature>
<dbReference type="SUPFAM" id="SSF103473">
    <property type="entry name" value="MFS general substrate transporter"/>
    <property type="match status" value="1"/>
</dbReference>
<keyword evidence="2" id="KW-0812">Transmembrane</keyword>
<feature type="transmembrane region" description="Helical" evidence="2">
    <location>
        <begin position="231"/>
        <end position="255"/>
    </location>
</feature>
<dbReference type="InterPro" id="IPR036259">
    <property type="entry name" value="MFS_trans_sf"/>
</dbReference>
<dbReference type="GO" id="GO:0005886">
    <property type="term" value="C:plasma membrane"/>
    <property type="evidence" value="ECO:0007669"/>
    <property type="project" value="TreeGrafter"/>
</dbReference>
<dbReference type="Gene3D" id="1.20.1250.20">
    <property type="entry name" value="MFS general substrate transporter like domains"/>
    <property type="match status" value="1"/>
</dbReference>
<feature type="transmembrane region" description="Helical" evidence="2">
    <location>
        <begin position="267"/>
        <end position="285"/>
    </location>
</feature>
<evidence type="ECO:0000256" key="2">
    <source>
        <dbReference type="SAM" id="Phobius"/>
    </source>
</evidence>
<feature type="transmembrane region" description="Helical" evidence="2">
    <location>
        <begin position="157"/>
        <end position="177"/>
    </location>
</feature>
<feature type="transmembrane region" description="Helical" evidence="2">
    <location>
        <begin position="360"/>
        <end position="389"/>
    </location>
</feature>
<dbReference type="PANTHER" id="PTHR11328:SF24">
    <property type="entry name" value="MAJOR FACILITATOR SUPERFAMILY (MFS) PROFILE DOMAIN-CONTAINING PROTEIN"/>
    <property type="match status" value="1"/>
</dbReference>
<dbReference type="Pfam" id="PF13347">
    <property type="entry name" value="MFS_2"/>
    <property type="match status" value="1"/>
</dbReference>
<gene>
    <name evidence="3" type="ORF">NE863_28595</name>
</gene>
<feature type="transmembrane region" description="Helical" evidence="2">
    <location>
        <begin position="183"/>
        <end position="205"/>
    </location>
</feature>
<dbReference type="EMBL" id="CP098809">
    <property type="protein sequence ID" value="USJ27843.1"/>
    <property type="molecule type" value="Genomic_DNA"/>
</dbReference>
<dbReference type="Proteomes" id="UP001055460">
    <property type="component" value="Plasmid pB"/>
</dbReference>
<keyword evidence="2" id="KW-1133">Transmembrane helix</keyword>
<dbReference type="GO" id="GO:0015293">
    <property type="term" value="F:symporter activity"/>
    <property type="evidence" value="ECO:0007669"/>
    <property type="project" value="InterPro"/>
</dbReference>
<comment type="similarity">
    <text evidence="1">Belongs to the sodium:galactoside symporter (TC 2.A.2) family.</text>
</comment>
<feature type="transmembrane region" description="Helical" evidence="2">
    <location>
        <begin position="111"/>
        <end position="136"/>
    </location>
</feature>
<keyword evidence="3" id="KW-0614">Plasmid</keyword>